<dbReference type="AlphaFoldDB" id="A0A0B5E078"/>
<gene>
    <name evidence="8" type="primary">flgD</name>
    <name evidence="8" type="ORF">P73_4383</name>
</gene>
<keyword evidence="3 5" id="KW-1005">Bacterial flagellum biogenesis</keyword>
<dbReference type="EMBL" id="CP004393">
    <property type="protein sequence ID" value="AJE49098.1"/>
    <property type="molecule type" value="Genomic_DNA"/>
</dbReference>
<dbReference type="Proteomes" id="UP000031521">
    <property type="component" value="Chromosome"/>
</dbReference>
<evidence type="ECO:0000259" key="7">
    <source>
        <dbReference type="Pfam" id="PF13860"/>
    </source>
</evidence>
<evidence type="ECO:0000313" key="8">
    <source>
        <dbReference type="EMBL" id="AJE49098.1"/>
    </source>
</evidence>
<accession>A0A0B5E078</accession>
<proteinExistence type="inferred from homology"/>
<keyword evidence="8" id="KW-0969">Cilium</keyword>
<dbReference type="GO" id="GO:0044781">
    <property type="term" value="P:bacterial-type flagellum organization"/>
    <property type="evidence" value="ECO:0007669"/>
    <property type="project" value="UniProtKB-UniRule"/>
</dbReference>
<protein>
    <recommendedName>
        <fullName evidence="2 5">Basal-body rod modification protein FlgD</fullName>
    </recommendedName>
</protein>
<dbReference type="Pfam" id="PF03963">
    <property type="entry name" value="FlgD"/>
    <property type="match status" value="1"/>
</dbReference>
<reference evidence="8 9" key="1">
    <citation type="journal article" date="2014" name="Int. J. Syst. Evol. Microbiol.">
        <title>Celeribacter indicus sp. nov., a polycyclic aromatic hydrocarbon-degrading bacterium from deep-sea sediment and reclassification of Huaishuia halophila as Celeribacter halophilus comb. nov.</title>
        <authorList>
            <person name="Lai Q."/>
            <person name="Cao J."/>
            <person name="Yuan J."/>
            <person name="Li F."/>
            <person name="Shao Z."/>
        </authorList>
    </citation>
    <scope>NUCLEOTIDE SEQUENCE [LARGE SCALE GENOMIC DNA]</scope>
    <source>
        <strain evidence="8">P73</strain>
    </source>
</reference>
<evidence type="ECO:0000256" key="2">
    <source>
        <dbReference type="ARBA" id="ARBA00016013"/>
    </source>
</evidence>
<evidence type="ECO:0000256" key="3">
    <source>
        <dbReference type="ARBA" id="ARBA00022795"/>
    </source>
</evidence>
<dbReference type="NCBIfam" id="NF009453">
    <property type="entry name" value="PRK12813.1"/>
    <property type="match status" value="1"/>
</dbReference>
<dbReference type="Pfam" id="PF13860">
    <property type="entry name" value="FlgD_ig"/>
    <property type="match status" value="1"/>
</dbReference>
<evidence type="ECO:0000313" key="9">
    <source>
        <dbReference type="Proteomes" id="UP000031521"/>
    </source>
</evidence>
<feature type="region of interest" description="Disordered" evidence="6">
    <location>
        <begin position="1"/>
        <end position="26"/>
    </location>
</feature>
<keyword evidence="9" id="KW-1185">Reference proteome</keyword>
<organism evidence="8 9">
    <name type="scientific">Celeribacter indicus</name>
    <dbReference type="NCBI Taxonomy" id="1208324"/>
    <lineage>
        <taxon>Bacteria</taxon>
        <taxon>Pseudomonadati</taxon>
        <taxon>Pseudomonadota</taxon>
        <taxon>Alphaproteobacteria</taxon>
        <taxon>Rhodobacterales</taxon>
        <taxon>Roseobacteraceae</taxon>
        <taxon>Celeribacter</taxon>
    </lineage>
</organism>
<dbReference type="Gene3D" id="2.60.40.4070">
    <property type="match status" value="1"/>
</dbReference>
<evidence type="ECO:0000256" key="5">
    <source>
        <dbReference type="RuleBase" id="RU362076"/>
    </source>
</evidence>
<dbReference type="InterPro" id="IPR005648">
    <property type="entry name" value="FlgD"/>
</dbReference>
<evidence type="ECO:0000256" key="6">
    <source>
        <dbReference type="SAM" id="MobiDB-lite"/>
    </source>
</evidence>
<comment type="similarity">
    <text evidence="1 5">Belongs to the FlgD family.</text>
</comment>
<dbReference type="InterPro" id="IPR025965">
    <property type="entry name" value="FlgD/Vpr_Ig-like"/>
</dbReference>
<evidence type="ECO:0000256" key="1">
    <source>
        <dbReference type="ARBA" id="ARBA00010577"/>
    </source>
</evidence>
<dbReference type="OrthoDB" id="9785233at2"/>
<evidence type="ECO:0000256" key="4">
    <source>
        <dbReference type="ARBA" id="ARBA00024746"/>
    </source>
</evidence>
<dbReference type="KEGG" id="cid:P73_4383"/>
<keyword evidence="8" id="KW-0966">Cell projection</keyword>
<dbReference type="STRING" id="1208324.P73_4383"/>
<comment type="function">
    <text evidence="4 5">Required for flagellar hook formation. May act as a scaffolding protein.</text>
</comment>
<keyword evidence="8" id="KW-0282">Flagellum</keyword>
<dbReference type="RefSeq" id="WP_043871248.1">
    <property type="nucleotide sequence ID" value="NZ_CP004393.1"/>
</dbReference>
<feature type="domain" description="FlgD/Vpr Ig-like" evidence="7">
    <location>
        <begin position="110"/>
        <end position="176"/>
    </location>
</feature>
<name>A0A0B5E078_9RHOB</name>
<dbReference type="HOGENOM" id="CLU_047535_0_1_5"/>
<sequence length="224" mass="23857">MTHAVSSAPSASPATSQKTGGAPAASGALSSDFDTFLKMLTVQLQNQDPLNPIDSTDYAVQLATFSSVEQAVLTNDLLENLSAKLGLLGFSQLSGWVGMEARSEAAAWFDGSPILLKADREGSANVARLVVRDATGEVVQTLDMEPADTVIEWTGVDGEGRAFKTGLYSFELENYYGDDYLSTTPVETYSRIIEARADDGEIVLVLEGGNEISSHDVTALRDPD</sequence>